<evidence type="ECO:0000256" key="7">
    <source>
        <dbReference type="ARBA" id="ARBA00047639"/>
    </source>
</evidence>
<sequence>MAEYLSTEPYRGTRDFLPEDMSIRQQVFGHLYEAIETFGYQRYDGPILEPVEIYEAKSSREIVEQQLYTLTDRGGRRLALRPEMTPSVARMIAGNLGKLSFPVRWYSHPNCHRYERPQRGRVREHWQINVDLFGSASSNVEVEFIELVHAMMASLGATRDMYVLRMSDRVLLNAIFSEVLEVPGEQTRPVAGLLDRWEKYPQDKLREDAAEIGLSDAQFTRLGEVVEAGEAVLDELSAEARAGSKLIEVMSSHARDLIKVDPLIVRGFDYYTSTVFEVFDTDPQNRRSLFGGGRYDNLVGLYTAQEVPGFGFGMGDVTIMDFLSTHGLLPTANNKVDVVVIPTSEDLYAPAHTAAASLRATGLRTTTPLEVRKLGKEISRADKSGARAVVIVGQQDWETGHVTVRDLASGEQQQVPLNGVTEVVHKALEQPGKPSE</sequence>
<evidence type="ECO:0000256" key="6">
    <source>
        <dbReference type="ARBA" id="ARBA00023146"/>
    </source>
</evidence>
<keyword evidence="8 10" id="KW-0436">Ligase</keyword>
<dbReference type="NCBIfam" id="TIGR00442">
    <property type="entry name" value="hisS"/>
    <property type="match status" value="1"/>
</dbReference>
<name>A0ABV4CSV8_9PSEU</name>
<evidence type="ECO:0000256" key="4">
    <source>
        <dbReference type="ARBA" id="ARBA00022741"/>
    </source>
</evidence>
<dbReference type="RefSeq" id="WP_369775739.1">
    <property type="nucleotide sequence ID" value="NZ_JBGEHV010000109.1"/>
</dbReference>
<dbReference type="SUPFAM" id="SSF52954">
    <property type="entry name" value="Class II aaRS ABD-related"/>
    <property type="match status" value="1"/>
</dbReference>
<accession>A0ABV4CSV8</accession>
<comment type="similarity">
    <text evidence="1 8">Belongs to the class-II aminoacyl-tRNA synthetase family.</text>
</comment>
<dbReference type="GO" id="GO:0004821">
    <property type="term" value="F:histidine-tRNA ligase activity"/>
    <property type="evidence" value="ECO:0007669"/>
    <property type="project" value="UniProtKB-EC"/>
</dbReference>
<keyword evidence="3 8" id="KW-0963">Cytoplasm</keyword>
<evidence type="ECO:0000256" key="5">
    <source>
        <dbReference type="ARBA" id="ARBA00022840"/>
    </source>
</evidence>
<keyword evidence="5 8" id="KW-0067">ATP-binding</keyword>
<dbReference type="InterPro" id="IPR015807">
    <property type="entry name" value="His-tRNA-ligase"/>
</dbReference>
<dbReference type="HAMAP" id="MF_00127">
    <property type="entry name" value="His_tRNA_synth"/>
    <property type="match status" value="1"/>
</dbReference>
<dbReference type="EC" id="6.1.1.21" evidence="8"/>
<keyword evidence="11" id="KW-1185">Reference proteome</keyword>
<dbReference type="Gene3D" id="3.40.50.800">
    <property type="entry name" value="Anticodon-binding domain"/>
    <property type="match status" value="1"/>
</dbReference>
<keyword evidence="8" id="KW-0648">Protein biosynthesis</keyword>
<dbReference type="Proteomes" id="UP001564626">
    <property type="component" value="Unassembled WGS sequence"/>
</dbReference>
<dbReference type="Pfam" id="PF13393">
    <property type="entry name" value="tRNA-synt_His"/>
    <property type="match status" value="1"/>
</dbReference>
<dbReference type="PROSITE" id="PS50862">
    <property type="entry name" value="AA_TRNA_LIGASE_II"/>
    <property type="match status" value="1"/>
</dbReference>
<gene>
    <name evidence="8 10" type="primary">hisS</name>
    <name evidence="10" type="ORF">AB8O55_29655</name>
</gene>
<dbReference type="PANTHER" id="PTHR43707:SF1">
    <property type="entry name" value="HISTIDINE--TRNA LIGASE, MITOCHONDRIAL-RELATED"/>
    <property type="match status" value="1"/>
</dbReference>
<dbReference type="Gene3D" id="3.30.930.10">
    <property type="entry name" value="Bira Bifunctional Protein, Domain 2"/>
    <property type="match status" value="1"/>
</dbReference>
<organism evidence="10 11">
    <name type="scientific">Saccharopolyspora cebuensis</name>
    <dbReference type="NCBI Taxonomy" id="418759"/>
    <lineage>
        <taxon>Bacteria</taxon>
        <taxon>Bacillati</taxon>
        <taxon>Actinomycetota</taxon>
        <taxon>Actinomycetes</taxon>
        <taxon>Pseudonocardiales</taxon>
        <taxon>Pseudonocardiaceae</taxon>
        <taxon>Saccharopolyspora</taxon>
    </lineage>
</organism>
<keyword evidence="4 8" id="KW-0547">Nucleotide-binding</keyword>
<comment type="catalytic activity">
    <reaction evidence="7 8">
        <text>tRNA(His) + L-histidine + ATP = L-histidyl-tRNA(His) + AMP + diphosphate + H(+)</text>
        <dbReference type="Rhea" id="RHEA:17313"/>
        <dbReference type="Rhea" id="RHEA-COMP:9665"/>
        <dbReference type="Rhea" id="RHEA-COMP:9689"/>
        <dbReference type="ChEBI" id="CHEBI:15378"/>
        <dbReference type="ChEBI" id="CHEBI:30616"/>
        <dbReference type="ChEBI" id="CHEBI:33019"/>
        <dbReference type="ChEBI" id="CHEBI:57595"/>
        <dbReference type="ChEBI" id="CHEBI:78442"/>
        <dbReference type="ChEBI" id="CHEBI:78527"/>
        <dbReference type="ChEBI" id="CHEBI:456215"/>
        <dbReference type="EC" id="6.1.1.21"/>
    </reaction>
</comment>
<evidence type="ECO:0000256" key="8">
    <source>
        <dbReference type="HAMAP-Rule" id="MF_00127"/>
    </source>
</evidence>
<evidence type="ECO:0000313" key="11">
    <source>
        <dbReference type="Proteomes" id="UP001564626"/>
    </source>
</evidence>
<dbReference type="CDD" id="cd00773">
    <property type="entry name" value="HisRS-like_core"/>
    <property type="match status" value="1"/>
</dbReference>
<evidence type="ECO:0000256" key="2">
    <source>
        <dbReference type="ARBA" id="ARBA00011738"/>
    </source>
</evidence>
<evidence type="ECO:0000259" key="9">
    <source>
        <dbReference type="PROSITE" id="PS50862"/>
    </source>
</evidence>
<dbReference type="Pfam" id="PF03129">
    <property type="entry name" value="HGTP_anticodon"/>
    <property type="match status" value="1"/>
</dbReference>
<evidence type="ECO:0000256" key="3">
    <source>
        <dbReference type="ARBA" id="ARBA00022490"/>
    </source>
</evidence>
<dbReference type="InterPro" id="IPR045864">
    <property type="entry name" value="aa-tRNA-synth_II/BPL/LPL"/>
</dbReference>
<reference evidence="10 11" key="1">
    <citation type="submission" date="2024-08" db="EMBL/GenBank/DDBJ databases">
        <title>Genome mining of Saccharopolyspora cebuensis PGLac3 from Nigerian medicinal plant.</title>
        <authorList>
            <person name="Ezeobiora C.E."/>
            <person name="Igbokwe N.H."/>
            <person name="Amin D.H."/>
            <person name="Mendie U.E."/>
        </authorList>
    </citation>
    <scope>NUCLEOTIDE SEQUENCE [LARGE SCALE GENOMIC DNA]</scope>
    <source>
        <strain evidence="10 11">PGLac3</strain>
    </source>
</reference>
<dbReference type="PANTHER" id="PTHR43707">
    <property type="entry name" value="HISTIDYL-TRNA SYNTHETASE"/>
    <property type="match status" value="1"/>
</dbReference>
<evidence type="ECO:0000256" key="1">
    <source>
        <dbReference type="ARBA" id="ARBA00008226"/>
    </source>
</evidence>
<dbReference type="InterPro" id="IPR006195">
    <property type="entry name" value="aa-tRNA-synth_II"/>
</dbReference>
<dbReference type="SUPFAM" id="SSF55681">
    <property type="entry name" value="Class II aaRS and biotin synthetases"/>
    <property type="match status" value="1"/>
</dbReference>
<protein>
    <recommendedName>
        <fullName evidence="8">Histidine--tRNA ligase</fullName>
        <ecNumber evidence="8">6.1.1.21</ecNumber>
    </recommendedName>
    <alternativeName>
        <fullName evidence="8">Histidyl-tRNA synthetase</fullName>
        <shortName evidence="8">HisRS</shortName>
    </alternativeName>
</protein>
<comment type="caution">
    <text evidence="10">The sequence shown here is derived from an EMBL/GenBank/DDBJ whole genome shotgun (WGS) entry which is preliminary data.</text>
</comment>
<comment type="subunit">
    <text evidence="2 8">Homodimer.</text>
</comment>
<dbReference type="InterPro" id="IPR036621">
    <property type="entry name" value="Anticodon-bd_dom_sf"/>
</dbReference>
<dbReference type="InterPro" id="IPR004154">
    <property type="entry name" value="Anticodon-bd"/>
</dbReference>
<dbReference type="InterPro" id="IPR004516">
    <property type="entry name" value="HisRS/HisZ"/>
</dbReference>
<proteinExistence type="inferred from homology"/>
<dbReference type="EMBL" id="JBGEHV010000109">
    <property type="protein sequence ID" value="MEY8043593.1"/>
    <property type="molecule type" value="Genomic_DNA"/>
</dbReference>
<evidence type="ECO:0000313" key="10">
    <source>
        <dbReference type="EMBL" id="MEY8043593.1"/>
    </source>
</evidence>
<dbReference type="PIRSF" id="PIRSF001549">
    <property type="entry name" value="His-tRNA_synth"/>
    <property type="match status" value="1"/>
</dbReference>
<keyword evidence="6 8" id="KW-0030">Aminoacyl-tRNA synthetase</keyword>
<dbReference type="InterPro" id="IPR041715">
    <property type="entry name" value="HisRS-like_core"/>
</dbReference>
<feature type="domain" description="Aminoacyl-transfer RNA synthetases class-II family profile" evidence="9">
    <location>
        <begin position="1"/>
        <end position="330"/>
    </location>
</feature>
<comment type="subcellular location">
    <subcellularLocation>
        <location evidence="8">Cytoplasm</location>
    </subcellularLocation>
</comment>